<gene>
    <name evidence="1" type="ORF">DFO61_3372</name>
</gene>
<dbReference type="Proteomes" id="UP000265836">
    <property type="component" value="Unassembled WGS sequence"/>
</dbReference>
<proteinExistence type="predicted"/>
<protein>
    <submittedName>
        <fullName evidence="1">Uncharacterized protein DUF2514</fullName>
    </submittedName>
</protein>
<dbReference type="InterPro" id="IPR019659">
    <property type="entry name" value="DUF2514"/>
</dbReference>
<dbReference type="EMBL" id="QXDA01000004">
    <property type="protein sequence ID" value="RIA22682.1"/>
    <property type="molecule type" value="Genomic_DNA"/>
</dbReference>
<name>A0A397MCC6_ECTOL</name>
<accession>A0A397MCC6</accession>
<sequence>MIAALADRAMLLGVIAGLGFLAGWKVNGWRLGEGIAQGQVDAVSIVRVVERQQQSVADAEGQKGHDQLEDLQRRAADAGVAADGLRKQASSLATQLATCNAGTAGERTAREDAAAVFVRVLGEMESEGRGMAEAADRARAAGLTCERVYDGVRGKH</sequence>
<comment type="caution">
    <text evidence="1">The sequence shown here is derived from an EMBL/GenBank/DDBJ whole genome shotgun (WGS) entry which is preliminary data.</text>
</comment>
<evidence type="ECO:0000313" key="2">
    <source>
        <dbReference type="Proteomes" id="UP000265836"/>
    </source>
</evidence>
<evidence type="ECO:0000313" key="1">
    <source>
        <dbReference type="EMBL" id="RIA22682.1"/>
    </source>
</evidence>
<dbReference type="RefSeq" id="WP_119693831.1">
    <property type="nucleotide sequence ID" value="NZ_QXDA01000004.1"/>
</dbReference>
<reference evidence="1 2" key="1">
    <citation type="submission" date="2018-08" db="EMBL/GenBank/DDBJ databases">
        <title>Genome sequencing of rice bacterial endophytes.</title>
        <authorList>
            <person name="Venturi V."/>
        </authorList>
    </citation>
    <scope>NUCLEOTIDE SEQUENCE [LARGE SCALE GENOMIC DNA]</scope>
    <source>
        <strain evidence="1 2">E1205</strain>
    </source>
</reference>
<organism evidence="1 2">
    <name type="scientific">Ectopseudomonas oleovorans</name>
    <name type="common">Pseudomonas oleovorans</name>
    <dbReference type="NCBI Taxonomy" id="301"/>
    <lineage>
        <taxon>Bacteria</taxon>
        <taxon>Pseudomonadati</taxon>
        <taxon>Pseudomonadota</taxon>
        <taxon>Gammaproteobacteria</taxon>
        <taxon>Pseudomonadales</taxon>
        <taxon>Pseudomonadaceae</taxon>
        <taxon>Ectopseudomonas</taxon>
    </lineage>
</organism>
<dbReference type="AlphaFoldDB" id="A0A397MCC6"/>
<dbReference type="Pfam" id="PF10721">
    <property type="entry name" value="DUF2514"/>
    <property type="match status" value="1"/>
</dbReference>